<dbReference type="Gene3D" id="2.40.37.20">
    <property type="entry name" value="D-serine dehydratase-like domain"/>
    <property type="match status" value="1"/>
</dbReference>
<evidence type="ECO:0000256" key="2">
    <source>
        <dbReference type="ARBA" id="ARBA00023239"/>
    </source>
</evidence>
<dbReference type="GO" id="GO:0016829">
    <property type="term" value="F:lyase activity"/>
    <property type="evidence" value="ECO:0007669"/>
    <property type="project" value="UniProtKB-KW"/>
</dbReference>
<evidence type="ECO:0000313" key="5">
    <source>
        <dbReference type="Proteomes" id="UP000053413"/>
    </source>
</evidence>
<protein>
    <recommendedName>
        <fullName evidence="3">D-serine dehydratase-like domain-containing protein</fullName>
    </recommendedName>
</protein>
<evidence type="ECO:0000313" key="4">
    <source>
        <dbReference type="EMBL" id="KUL45604.1"/>
    </source>
</evidence>
<dbReference type="Pfam" id="PF14031">
    <property type="entry name" value="D-ser_dehydrat"/>
    <property type="match status" value="1"/>
</dbReference>
<dbReference type="PANTHER" id="PTHR28004">
    <property type="entry name" value="ZGC:162816-RELATED"/>
    <property type="match status" value="1"/>
</dbReference>
<dbReference type="EMBL" id="LLZJ01000401">
    <property type="protein sequence ID" value="KUL45604.1"/>
    <property type="molecule type" value="Genomic_DNA"/>
</dbReference>
<dbReference type="Proteomes" id="UP000053413">
    <property type="component" value="Unassembled WGS sequence"/>
</dbReference>
<proteinExistence type="inferred from homology"/>
<dbReference type="InterPro" id="IPR042208">
    <property type="entry name" value="D-ser_dehydrat-like_sf"/>
</dbReference>
<dbReference type="RefSeq" id="WP_059148159.1">
    <property type="nucleotide sequence ID" value="NZ_LLZJ01000401.1"/>
</dbReference>
<evidence type="ECO:0000256" key="1">
    <source>
        <dbReference type="ARBA" id="ARBA00005323"/>
    </source>
</evidence>
<feature type="domain" description="D-serine dehydratase-like" evidence="3">
    <location>
        <begin position="304"/>
        <end position="400"/>
    </location>
</feature>
<dbReference type="Gene3D" id="3.20.20.10">
    <property type="entry name" value="Alanine racemase"/>
    <property type="match status" value="1"/>
</dbReference>
<dbReference type="SUPFAM" id="SSF51419">
    <property type="entry name" value="PLP-binding barrel"/>
    <property type="match status" value="1"/>
</dbReference>
<sequence length="413" mass="45016">MTDERVTWRDRAFPDRDVPLTEVGAQGWHLLDGDFHLPVVALRETAIERNLALMRDYCTRHDVLIAPHAKTTMSPALVQRQLATGAWGITVANVQQAKVFITAGVRRVLVANPVVGPADLAYLAALRRADPDLEVLLLVDSVEAVALLVDRVSPDAADLRPQPVLVELGYAGGRGGVRSTDDALRIAQAVRDADGVELVGIEGFEGLVPGADLVERRDRAADFLDWSATVVRELIDRRLLPGSGAVVSFGGSSYFDLVVARFRELWSGDRVEVMLRSGCYLTHDHGLYARTSPFVGHDPAPLPALEVWAEVLSRPEPALAILGAGRRDVSTDADLPLPVAVRRDGHTRPVDDLRVTAVNDQHAMVAVSEDASLEVGDLVCLGVSHPCTTFDKWRLVPVVTDKYEVIDAVRTYF</sequence>
<dbReference type="SMART" id="SM01119">
    <property type="entry name" value="D-ser_dehydrat"/>
    <property type="match status" value="1"/>
</dbReference>
<dbReference type="GeneID" id="97430137"/>
<dbReference type="Pfam" id="PF01168">
    <property type="entry name" value="Ala_racemase_N"/>
    <property type="match status" value="1"/>
</dbReference>
<reference evidence="5" key="1">
    <citation type="submission" date="2015-10" db="EMBL/GenBank/DDBJ databases">
        <authorList>
            <person name="Ju K.-S."/>
            <person name="Doroghazi J.R."/>
            <person name="Metcalf W.W."/>
        </authorList>
    </citation>
    <scope>NUCLEOTIDE SEQUENCE [LARGE SCALE GENOMIC DNA]</scope>
    <source>
        <strain evidence="5">NRRL F-8817</strain>
    </source>
</reference>
<dbReference type="AlphaFoldDB" id="A0A0X3VLZ2"/>
<dbReference type="InterPro" id="IPR026956">
    <property type="entry name" value="D-ser_dehydrat-like_dom"/>
</dbReference>
<comment type="similarity">
    <text evidence="1">Belongs to the DSD1 family.</text>
</comment>
<dbReference type="InterPro" id="IPR029066">
    <property type="entry name" value="PLP-binding_barrel"/>
</dbReference>
<organism evidence="4 5">
    <name type="scientific">Streptomyces violaceusniger</name>
    <dbReference type="NCBI Taxonomy" id="68280"/>
    <lineage>
        <taxon>Bacteria</taxon>
        <taxon>Bacillati</taxon>
        <taxon>Actinomycetota</taxon>
        <taxon>Actinomycetes</taxon>
        <taxon>Kitasatosporales</taxon>
        <taxon>Streptomycetaceae</taxon>
        <taxon>Streptomyces</taxon>
        <taxon>Streptomyces violaceusniger group</taxon>
    </lineage>
</organism>
<keyword evidence="2" id="KW-0456">Lyase</keyword>
<accession>A0A0X3VLZ2</accession>
<dbReference type="InterPro" id="IPR051466">
    <property type="entry name" value="D-amino_acid_metab_enzyme"/>
</dbReference>
<evidence type="ECO:0000259" key="3">
    <source>
        <dbReference type="SMART" id="SM01119"/>
    </source>
</evidence>
<dbReference type="InterPro" id="IPR001608">
    <property type="entry name" value="Ala_racemase_N"/>
</dbReference>
<comment type="caution">
    <text evidence="4">The sequence shown here is derived from an EMBL/GenBank/DDBJ whole genome shotgun (WGS) entry which is preliminary data.</text>
</comment>
<gene>
    <name evidence="4" type="ORF">ADL28_36925</name>
</gene>
<dbReference type="PANTHER" id="PTHR28004:SF8">
    <property type="entry name" value="D-SERINE DEAMINASE"/>
    <property type="match status" value="1"/>
</dbReference>
<name>A0A0X3VLZ2_STRVO</name>